<dbReference type="OrthoDB" id="421327at2759"/>
<proteinExistence type="predicted"/>
<evidence type="ECO:0000256" key="1">
    <source>
        <dbReference type="ARBA" id="ARBA00004173"/>
    </source>
</evidence>
<comment type="caution">
    <text evidence="8">The sequence shown here is derived from an EMBL/GenBank/DDBJ whole genome shotgun (WGS) entry which is preliminary data.</text>
</comment>
<dbReference type="GO" id="GO:0005763">
    <property type="term" value="C:mitochondrial small ribosomal subunit"/>
    <property type="evidence" value="ECO:0007669"/>
    <property type="project" value="TreeGrafter"/>
</dbReference>
<dbReference type="SUPFAM" id="SSF53335">
    <property type="entry name" value="S-adenosyl-L-methionine-dependent methyltransferases"/>
    <property type="match status" value="1"/>
</dbReference>
<dbReference type="InterPro" id="IPR015324">
    <property type="entry name" value="Ribosomal_Rsm22-like"/>
</dbReference>
<evidence type="ECO:0000256" key="5">
    <source>
        <dbReference type="ARBA" id="ARBA00023014"/>
    </source>
</evidence>
<dbReference type="PANTHER" id="PTHR13184:SF5">
    <property type="entry name" value="METHYLTRANSFERASE-LIKE PROTEIN 17, MITOCHONDRIAL"/>
    <property type="match status" value="1"/>
</dbReference>
<keyword evidence="3" id="KW-0809">Transit peptide</keyword>
<evidence type="ECO:0000256" key="4">
    <source>
        <dbReference type="ARBA" id="ARBA00023004"/>
    </source>
</evidence>
<name>A0A8H7UNV6_9FUNG</name>
<evidence type="ECO:0000313" key="9">
    <source>
        <dbReference type="Proteomes" id="UP000612746"/>
    </source>
</evidence>
<dbReference type="GO" id="GO:0003735">
    <property type="term" value="F:structural constituent of ribosome"/>
    <property type="evidence" value="ECO:0007669"/>
    <property type="project" value="TreeGrafter"/>
</dbReference>
<organism evidence="8 9">
    <name type="scientific">Umbelopsis vinacea</name>
    <dbReference type="NCBI Taxonomy" id="44442"/>
    <lineage>
        <taxon>Eukaryota</taxon>
        <taxon>Fungi</taxon>
        <taxon>Fungi incertae sedis</taxon>
        <taxon>Mucoromycota</taxon>
        <taxon>Mucoromycotina</taxon>
        <taxon>Umbelopsidomycetes</taxon>
        <taxon>Umbelopsidales</taxon>
        <taxon>Umbelopsidaceae</taxon>
        <taxon>Umbelopsis</taxon>
    </lineage>
</organism>
<evidence type="ECO:0000313" key="8">
    <source>
        <dbReference type="EMBL" id="KAG2188617.1"/>
    </source>
</evidence>
<gene>
    <name evidence="8" type="ORF">INT44_001372</name>
</gene>
<evidence type="ECO:0000256" key="6">
    <source>
        <dbReference type="ARBA" id="ARBA00023128"/>
    </source>
</evidence>
<keyword evidence="9" id="KW-1185">Reference proteome</keyword>
<evidence type="ECO:0000256" key="2">
    <source>
        <dbReference type="ARBA" id="ARBA00022723"/>
    </source>
</evidence>
<keyword evidence="4" id="KW-0408">Iron</keyword>
<dbReference type="EMBL" id="JAEPRA010000002">
    <property type="protein sequence ID" value="KAG2188617.1"/>
    <property type="molecule type" value="Genomic_DNA"/>
</dbReference>
<evidence type="ECO:0000256" key="3">
    <source>
        <dbReference type="ARBA" id="ARBA00022946"/>
    </source>
</evidence>
<keyword evidence="5" id="KW-0411">Iron-sulfur</keyword>
<evidence type="ECO:0000256" key="7">
    <source>
        <dbReference type="ARBA" id="ARBA00045681"/>
    </source>
</evidence>
<dbReference type="Pfam" id="PF09243">
    <property type="entry name" value="Rsm22"/>
    <property type="match status" value="1"/>
</dbReference>
<dbReference type="GO" id="GO:0051536">
    <property type="term" value="F:iron-sulfur cluster binding"/>
    <property type="evidence" value="ECO:0007669"/>
    <property type="project" value="UniProtKB-KW"/>
</dbReference>
<dbReference type="GO" id="GO:0046872">
    <property type="term" value="F:metal ion binding"/>
    <property type="evidence" value="ECO:0007669"/>
    <property type="project" value="UniProtKB-KW"/>
</dbReference>
<dbReference type="GO" id="GO:0006412">
    <property type="term" value="P:translation"/>
    <property type="evidence" value="ECO:0007669"/>
    <property type="project" value="InterPro"/>
</dbReference>
<keyword evidence="6" id="KW-0496">Mitochondrion</keyword>
<comment type="subcellular location">
    <subcellularLocation>
        <location evidence="1">Mitochondrion</location>
    </subcellularLocation>
</comment>
<dbReference type="AlphaFoldDB" id="A0A8H7UNV6"/>
<reference evidence="8" key="1">
    <citation type="submission" date="2020-12" db="EMBL/GenBank/DDBJ databases">
        <title>Metabolic potential, ecology and presence of endohyphal bacteria is reflected in genomic diversity of Mucoromycotina.</title>
        <authorList>
            <person name="Muszewska A."/>
            <person name="Okrasinska A."/>
            <person name="Steczkiewicz K."/>
            <person name="Drgas O."/>
            <person name="Orlowska M."/>
            <person name="Perlinska-Lenart U."/>
            <person name="Aleksandrzak-Piekarczyk T."/>
            <person name="Szatraj K."/>
            <person name="Zielenkiewicz U."/>
            <person name="Pilsyk S."/>
            <person name="Malc E."/>
            <person name="Mieczkowski P."/>
            <person name="Kruszewska J.S."/>
            <person name="Biernat P."/>
            <person name="Pawlowska J."/>
        </authorList>
    </citation>
    <scope>NUCLEOTIDE SEQUENCE</scope>
    <source>
        <strain evidence="8">WA0000051536</strain>
    </source>
</reference>
<dbReference type="InterPro" id="IPR029063">
    <property type="entry name" value="SAM-dependent_MTases_sf"/>
</dbReference>
<protein>
    <submittedName>
        <fullName evidence="8">Uncharacterized protein</fullName>
    </submittedName>
</protein>
<dbReference type="Proteomes" id="UP000612746">
    <property type="component" value="Unassembled WGS sequence"/>
</dbReference>
<sequence length="465" mass="52891">MQRLVYRPTWHRSFATLNTTLRKQTAIYVDNLEGLSDSNQSRAEEFTIEDEDSESKVVRGSEEASFGRKRIGCVQLPTSLKAAIQDTVALADKPLLRTDALRIYESFRSTSKIPVVAEPTRKFDKRAKAEVVVDAHTITYGERETIAYVAGALPATYAAIYNVIKELKERIGSFEPKTMLDFGTGPGTGIWAAREHFDIKKFVGVDISEHMLRMAEDLIEKSETVDFAETTTFQRYFSYNPKQPKTDLVLSAFTLGDTSSEALRKSTLQSLWDQTGDVLVLIERGTPVGFRIIAQAREWILENNKEDEKTAHVVAPCPHDKPCPMFRGEPLLPDRDWCHFSQRVERPKFLMKTKHSKINIEDAKYSYVILRKGPRPVSTTASQEDLETEAYTWPRLVTPPLKKNKHVVMDVCTPTGEIQRMIIPKSQGKIPYRDARKSTWGDLFPHTPKNRAVVRIKQKEDPVTE</sequence>
<comment type="function">
    <text evidence="7">Mitochondrial ribosome (mitoribosome) assembly factor. Binds at the interface of the head and body domains of the mitochondrial small ribosomal subunit (mt-SSU), occluding the mRNA channel and preventing compaction of the head domain towards the body. Probable inactive methyltransferase: retains the characteristic folding and ability to bind S-adenosyl-L-methionine, but it probably lost its methyltransferase activity.</text>
</comment>
<keyword evidence="2" id="KW-0479">Metal-binding</keyword>
<dbReference type="Gene3D" id="3.40.50.150">
    <property type="entry name" value="Vaccinia Virus protein VP39"/>
    <property type="match status" value="1"/>
</dbReference>
<dbReference type="InterPro" id="IPR052571">
    <property type="entry name" value="Mt_RNA_Methyltransferase"/>
</dbReference>
<dbReference type="GO" id="GO:0008168">
    <property type="term" value="F:methyltransferase activity"/>
    <property type="evidence" value="ECO:0007669"/>
    <property type="project" value="InterPro"/>
</dbReference>
<dbReference type="PANTHER" id="PTHR13184">
    <property type="entry name" value="37S RIBOSOMAL PROTEIN S22"/>
    <property type="match status" value="1"/>
</dbReference>
<accession>A0A8H7UNV6</accession>